<proteinExistence type="predicted"/>
<feature type="domain" description="DUF4371" evidence="1">
    <location>
        <begin position="35"/>
        <end position="186"/>
    </location>
</feature>
<protein>
    <submittedName>
        <fullName evidence="3">DUF4371 domain-containing protein</fullName>
    </submittedName>
</protein>
<dbReference type="PANTHER" id="PTHR45749">
    <property type="match status" value="1"/>
</dbReference>
<dbReference type="InterPro" id="IPR012337">
    <property type="entry name" value="RNaseH-like_sf"/>
</dbReference>
<name>A0A914Q159_9BILA</name>
<keyword evidence="2" id="KW-1185">Reference proteome</keyword>
<reference evidence="3" key="1">
    <citation type="submission" date="2022-11" db="UniProtKB">
        <authorList>
            <consortium name="WormBaseParasite"/>
        </authorList>
    </citation>
    <scope>IDENTIFICATION</scope>
</reference>
<dbReference type="Proteomes" id="UP000887578">
    <property type="component" value="Unplaced"/>
</dbReference>
<evidence type="ECO:0000313" key="3">
    <source>
        <dbReference type="WBParaSite" id="PDA_v2.g2491.t1"/>
    </source>
</evidence>
<dbReference type="PANTHER" id="PTHR45749:SF37">
    <property type="entry name" value="OS05G0311600 PROTEIN"/>
    <property type="match status" value="1"/>
</dbReference>
<evidence type="ECO:0000313" key="2">
    <source>
        <dbReference type="Proteomes" id="UP000887578"/>
    </source>
</evidence>
<dbReference type="AlphaFoldDB" id="A0A914Q159"/>
<dbReference type="SUPFAM" id="SSF53098">
    <property type="entry name" value="Ribonuclease H-like"/>
    <property type="match status" value="1"/>
</dbReference>
<dbReference type="WBParaSite" id="PDA_v2.g2491.t1">
    <property type="protein sequence ID" value="PDA_v2.g2491.t1"/>
    <property type="gene ID" value="PDA_v2.g2491"/>
</dbReference>
<dbReference type="Pfam" id="PF14291">
    <property type="entry name" value="DUF4371"/>
    <property type="match status" value="1"/>
</dbReference>
<accession>A0A914Q159</accession>
<dbReference type="InterPro" id="IPR025398">
    <property type="entry name" value="DUF4371"/>
</dbReference>
<sequence>MNRQVIKPMVQSMLYLARNGMAFRGGNSVGFYDMKDSGDIQKQRGNFQTLLEARCQWGDAVLKSHLSSKEFFLNYTSWKVQNDLLNCARNIIRRKIVEEVHAAKVFTILADETQDISRKEQLCVAVRYLKDGEVVERFLGMKPLLSQTAVDIKNGIFKILLESGIDLKQAIMVCQVYDGASSMSGCNGGVQRLIIDIYATAFYVHCTAHTLNLAICKASKVRFILSTLTTINNVSVFIRASTQRCERLKIAIEAYKLSNKNTLIKLCETRWSEKVNSIDNFLDLLLAIIVVLDELRLENGDVAAKAQGYFNQITDEQFIYTLVLLSRSYDKFDIVCKSFQKIDTGIVSSMQLIKYLLRNIENWLSGNGVGSYQIISNKVKEIEKELSEKAEIQLTKPQGRQRRVDFKSQIYEPFLKEFKQQVEGYFGNHFELFSKFEAVLPGSDKEFANIKPLFEFYIKHAVIECSIDSIESEFEMWKDITKDTKRDILITKLLKIAQDHQLHAIASLLKILATIGGSSATAERCFSALKLIKTELRNATDDERLDSLISIYFNSKVGCSETEVITEYGKSKHRYNFA</sequence>
<evidence type="ECO:0000259" key="1">
    <source>
        <dbReference type="Pfam" id="PF14291"/>
    </source>
</evidence>
<organism evidence="2 3">
    <name type="scientific">Panagrolaimus davidi</name>
    <dbReference type="NCBI Taxonomy" id="227884"/>
    <lineage>
        <taxon>Eukaryota</taxon>
        <taxon>Metazoa</taxon>
        <taxon>Ecdysozoa</taxon>
        <taxon>Nematoda</taxon>
        <taxon>Chromadorea</taxon>
        <taxon>Rhabditida</taxon>
        <taxon>Tylenchina</taxon>
        <taxon>Panagrolaimomorpha</taxon>
        <taxon>Panagrolaimoidea</taxon>
        <taxon>Panagrolaimidae</taxon>
        <taxon>Panagrolaimus</taxon>
    </lineage>
</organism>